<dbReference type="InterPro" id="IPR025660">
    <property type="entry name" value="Pept_his_AS"/>
</dbReference>
<keyword evidence="3" id="KW-0732">Signal</keyword>
<feature type="domain" description="Peptidase C1A papain C-terminal" evidence="4">
    <location>
        <begin position="426"/>
        <end position="655"/>
    </location>
</feature>
<dbReference type="OMA" id="QWSHCSS"/>
<comment type="similarity">
    <text evidence="1">Belongs to the peptidase C1 family.</text>
</comment>
<dbReference type="GeneID" id="9056683"/>
<organism evidence="6">
    <name type="scientific">Perkinsus marinus (strain ATCC 50983 / TXsc)</name>
    <dbReference type="NCBI Taxonomy" id="423536"/>
    <lineage>
        <taxon>Eukaryota</taxon>
        <taxon>Sar</taxon>
        <taxon>Alveolata</taxon>
        <taxon>Perkinsozoa</taxon>
        <taxon>Perkinsea</taxon>
        <taxon>Perkinsida</taxon>
        <taxon>Perkinsidae</taxon>
        <taxon>Perkinsus</taxon>
    </lineage>
</organism>
<dbReference type="PROSITE" id="PS00639">
    <property type="entry name" value="THIOL_PROTEASE_HIS"/>
    <property type="match status" value="1"/>
</dbReference>
<dbReference type="Proteomes" id="UP000007800">
    <property type="component" value="Unassembled WGS sequence"/>
</dbReference>
<dbReference type="Gene3D" id="3.90.70.10">
    <property type="entry name" value="Cysteine proteinases"/>
    <property type="match status" value="2"/>
</dbReference>
<dbReference type="InterPro" id="IPR038765">
    <property type="entry name" value="Papain-like_cys_pep_sf"/>
</dbReference>
<dbReference type="PANTHER" id="PTHR12411">
    <property type="entry name" value="CYSTEINE PROTEASE FAMILY C1-RELATED"/>
    <property type="match status" value="1"/>
</dbReference>
<dbReference type="EMBL" id="GG677039">
    <property type="protein sequence ID" value="EER11071.1"/>
    <property type="molecule type" value="Genomic_DNA"/>
</dbReference>
<dbReference type="InterPro" id="IPR013128">
    <property type="entry name" value="Peptidase_C1A"/>
</dbReference>
<sequence>MVITHLRLWMHAAILILVEASFGRFAPPCASLSTDLTEEYTEAPRLLPASSIPTHFDWRDVDGENMVTTDRSHSNPGSCAACWAFALTHTLSDRIRIQRKAAFPEVNLAAQPLLTCAYKAGNGCRGGRVLDAVRYIKEHGITDETCSPYLGRGRDSGEVCRGTTLCVNCDADGSCSIPKNYATFYIDQYGLVKGEANIQSEVLTRGPVVCHMHADETFRANYQSGHTWDFDYLTQDAEVNHAVEIAGWGQEADGTPYWVARFSYGSAWGDHGWAKLQRSPTGLIENSGCVWATVNPAAWKDWSLYPDTKYVPPATAPIGKQEYVDSINTVNGPTPIAGKAQEQQVVKDPKPQDMVRYQTFGDDYYAGSSNRAGGYKVPLIENRCLRSSGIRCHELTYDARSEDNGKCYLCVPRVAGKQISDDGEKLPESWDWRNVNGKNYITFNRNQHNPEYCGGCWAFAVTSAFADRLSIGAGARWPNKAISPQQVINCRGGGDCYGGEKIGVYDFFFGFGAVHDTCHNYAAKNYKDFSEWCPAQARCLECAEGGKCRPTRHYRTWFATDYARLLNGTDQIKREIWKRGPVSCGVDATKQMDDYTGGVFYQNKAEPKINHEVGLVGWGREEGTNDEYWIMRNSWGTSGAKTVSCGSSSATSKLIRTA</sequence>
<name>C5KWJ6_PERM5</name>
<evidence type="ECO:0000313" key="6">
    <source>
        <dbReference type="Proteomes" id="UP000007800"/>
    </source>
</evidence>
<reference evidence="5 6" key="1">
    <citation type="submission" date="2008-07" db="EMBL/GenBank/DDBJ databases">
        <authorList>
            <person name="El-Sayed N."/>
            <person name="Caler E."/>
            <person name="Inman J."/>
            <person name="Amedeo P."/>
            <person name="Hass B."/>
            <person name="Wortman J."/>
        </authorList>
    </citation>
    <scope>NUCLEOTIDE SEQUENCE [LARGE SCALE GENOMIC DNA]</scope>
    <source>
        <strain evidence="6">ATCC 50983 / TXsc</strain>
    </source>
</reference>
<proteinExistence type="inferred from homology"/>
<keyword evidence="6" id="KW-1185">Reference proteome</keyword>
<feature type="signal peptide" evidence="3">
    <location>
        <begin position="1"/>
        <end position="20"/>
    </location>
</feature>
<evidence type="ECO:0000313" key="5">
    <source>
        <dbReference type="EMBL" id="EER11071.1"/>
    </source>
</evidence>
<evidence type="ECO:0000256" key="1">
    <source>
        <dbReference type="ARBA" id="ARBA00008455"/>
    </source>
</evidence>
<evidence type="ECO:0000259" key="4">
    <source>
        <dbReference type="SMART" id="SM00645"/>
    </source>
</evidence>
<dbReference type="Pfam" id="PF00112">
    <property type="entry name" value="Peptidase_C1"/>
    <property type="match status" value="2"/>
</dbReference>
<dbReference type="InParanoid" id="C5KWJ6"/>
<evidence type="ECO:0000256" key="2">
    <source>
        <dbReference type="ARBA" id="ARBA00023145"/>
    </source>
</evidence>
<dbReference type="OrthoDB" id="190265at2759"/>
<evidence type="ECO:0000256" key="3">
    <source>
        <dbReference type="SAM" id="SignalP"/>
    </source>
</evidence>
<dbReference type="GO" id="GO:0006508">
    <property type="term" value="P:proteolysis"/>
    <property type="evidence" value="ECO:0007669"/>
    <property type="project" value="InterPro"/>
</dbReference>
<dbReference type="SMART" id="SM00645">
    <property type="entry name" value="Pept_C1"/>
    <property type="match status" value="2"/>
</dbReference>
<feature type="non-terminal residue" evidence="5">
    <location>
        <position position="658"/>
    </location>
</feature>
<dbReference type="AlphaFoldDB" id="C5KWJ6"/>
<dbReference type="InterPro" id="IPR000668">
    <property type="entry name" value="Peptidase_C1A_C"/>
</dbReference>
<gene>
    <name evidence="5" type="ORF">Pmar_PMAR020050</name>
</gene>
<feature type="domain" description="Peptidase C1A papain C-terminal" evidence="4">
    <location>
        <begin position="52"/>
        <end position="293"/>
    </location>
</feature>
<dbReference type="RefSeq" id="XP_002779276.1">
    <property type="nucleotide sequence ID" value="XM_002779230.1"/>
</dbReference>
<accession>C5KWJ6</accession>
<dbReference type="SUPFAM" id="SSF54001">
    <property type="entry name" value="Cysteine proteinases"/>
    <property type="match status" value="2"/>
</dbReference>
<protein>
    <submittedName>
        <fullName evidence="5">Cathepsin z, putative</fullName>
    </submittedName>
</protein>
<dbReference type="GO" id="GO:0008234">
    <property type="term" value="F:cysteine-type peptidase activity"/>
    <property type="evidence" value="ECO:0007669"/>
    <property type="project" value="InterPro"/>
</dbReference>
<keyword evidence="2" id="KW-0865">Zymogen</keyword>
<feature type="chain" id="PRO_5002952877" evidence="3">
    <location>
        <begin position="21"/>
        <end position="658"/>
    </location>
</feature>